<dbReference type="Pfam" id="PF00106">
    <property type="entry name" value="adh_short"/>
    <property type="match status" value="1"/>
</dbReference>
<dbReference type="GO" id="GO:0016020">
    <property type="term" value="C:membrane"/>
    <property type="evidence" value="ECO:0007669"/>
    <property type="project" value="TreeGrafter"/>
</dbReference>
<dbReference type="EMBL" id="BMEO01000005">
    <property type="protein sequence ID" value="GGF95300.1"/>
    <property type="molecule type" value="Genomic_DNA"/>
</dbReference>
<accession>A0A917CPN4</accession>
<gene>
    <name evidence="3" type="ORF">GCM10011365_15780</name>
</gene>
<dbReference type="InterPro" id="IPR036291">
    <property type="entry name" value="NAD(P)-bd_dom_sf"/>
</dbReference>
<comment type="similarity">
    <text evidence="1">Belongs to the short-chain dehydrogenases/reductases (SDR) family.</text>
</comment>
<reference evidence="3" key="2">
    <citation type="submission" date="2020-09" db="EMBL/GenBank/DDBJ databases">
        <authorList>
            <person name="Sun Q."/>
            <person name="Zhou Y."/>
        </authorList>
    </citation>
    <scope>NUCLEOTIDE SEQUENCE</scope>
    <source>
        <strain evidence="3">CGMCC 1.12181</strain>
    </source>
</reference>
<dbReference type="InterPro" id="IPR002347">
    <property type="entry name" value="SDR_fam"/>
</dbReference>
<name>A0A917CPN4_9GAMM</name>
<evidence type="ECO:0000313" key="4">
    <source>
        <dbReference type="Proteomes" id="UP000605253"/>
    </source>
</evidence>
<dbReference type="Gene3D" id="3.40.50.720">
    <property type="entry name" value="NAD(P)-binding Rossmann-like Domain"/>
    <property type="match status" value="1"/>
</dbReference>
<protein>
    <submittedName>
        <fullName evidence="3">Short-chain dehydrogenase</fullName>
    </submittedName>
</protein>
<dbReference type="PRINTS" id="PR00081">
    <property type="entry name" value="GDHRDH"/>
</dbReference>
<evidence type="ECO:0000313" key="3">
    <source>
        <dbReference type="EMBL" id="GGF95300.1"/>
    </source>
</evidence>
<organism evidence="3 4">
    <name type="scientific">Marinicella pacifica</name>
    <dbReference type="NCBI Taxonomy" id="1171543"/>
    <lineage>
        <taxon>Bacteria</taxon>
        <taxon>Pseudomonadati</taxon>
        <taxon>Pseudomonadota</taxon>
        <taxon>Gammaproteobacteria</taxon>
        <taxon>Lysobacterales</taxon>
        <taxon>Marinicellaceae</taxon>
        <taxon>Marinicella</taxon>
    </lineage>
</organism>
<evidence type="ECO:0000256" key="2">
    <source>
        <dbReference type="ARBA" id="ARBA00023002"/>
    </source>
</evidence>
<dbReference type="NCBIfam" id="NF005489">
    <property type="entry name" value="PRK07102.1"/>
    <property type="match status" value="1"/>
</dbReference>
<dbReference type="GO" id="GO:0016491">
    <property type="term" value="F:oxidoreductase activity"/>
    <property type="evidence" value="ECO:0007669"/>
    <property type="project" value="UniProtKB-KW"/>
</dbReference>
<reference evidence="3" key="1">
    <citation type="journal article" date="2014" name="Int. J. Syst. Evol. Microbiol.">
        <title>Complete genome sequence of Corynebacterium casei LMG S-19264T (=DSM 44701T), isolated from a smear-ripened cheese.</title>
        <authorList>
            <consortium name="US DOE Joint Genome Institute (JGI-PGF)"/>
            <person name="Walter F."/>
            <person name="Albersmeier A."/>
            <person name="Kalinowski J."/>
            <person name="Ruckert C."/>
        </authorList>
    </citation>
    <scope>NUCLEOTIDE SEQUENCE</scope>
    <source>
        <strain evidence="3">CGMCC 1.12181</strain>
    </source>
</reference>
<dbReference type="AlphaFoldDB" id="A0A917CPN4"/>
<keyword evidence="2" id="KW-0560">Oxidoreductase</keyword>
<dbReference type="PANTHER" id="PTHR44196:SF1">
    <property type="entry name" value="DEHYDROGENASE_REDUCTASE SDR FAMILY MEMBER 7B"/>
    <property type="match status" value="1"/>
</dbReference>
<proteinExistence type="inferred from homology"/>
<keyword evidence="4" id="KW-1185">Reference proteome</keyword>
<dbReference type="RefSeq" id="WP_188365170.1">
    <property type="nucleotide sequence ID" value="NZ_BAABJF010000002.1"/>
</dbReference>
<dbReference type="SUPFAM" id="SSF51735">
    <property type="entry name" value="NAD(P)-binding Rossmann-fold domains"/>
    <property type="match status" value="1"/>
</dbReference>
<evidence type="ECO:0000256" key="1">
    <source>
        <dbReference type="ARBA" id="ARBA00006484"/>
    </source>
</evidence>
<comment type="caution">
    <text evidence="3">The sequence shown here is derived from an EMBL/GenBank/DDBJ whole genome shotgun (WGS) entry which is preliminary data.</text>
</comment>
<sequence>MSSLLILGAKSDIARAVAQQYAANGWDLLLAGRAINELDDLAKDLAIRHDIKVFLHEFDANDFDSHAAFVAKLPELPDGVITAIGYLGDQQQAENDWSETEQIMNQNLLGNVSVLNILANLFAERQSGFIIGISSVAGDRGRQKNYLYGAAKAGFSTYLSGLRNRLYQDKVHVLTVKPGFVNTQMTADMDLPQKLTAEPEQVAKAIYKAQQKNKNVLYSKGIWAWIMRIIRAIPEWQFKKMDL</sequence>
<dbReference type="Proteomes" id="UP000605253">
    <property type="component" value="Unassembled WGS sequence"/>
</dbReference>
<dbReference type="PANTHER" id="PTHR44196">
    <property type="entry name" value="DEHYDROGENASE/REDUCTASE SDR FAMILY MEMBER 7B"/>
    <property type="match status" value="1"/>
</dbReference>